<feature type="transmembrane region" description="Helical" evidence="6">
    <location>
        <begin position="230"/>
        <end position="253"/>
    </location>
</feature>
<sequence>MSKPANLKAATDIDSNVWYQLTELAVDSYDKTFVSMLQPTSPGGDLRVWTPNVESYWQFQKVGNKPGRYALRCSKTTTEKQLSVCYRPDVIDEKKRTRPCLMPSDDSELQQWDVSSWGSDGTYRLTNVNNGTSWNLDCIKAGPVFMSDNFEGEQPRQRWLMTSVADINDKAYSTTLTAPPDSTVATPIITATTIGSDEPAASGASSGSSSNESSGSSDSTSGGSSLSSGAIAGISVGTTLGVVALALLAFVFWRRNKRKSQAAGSSGSPESPDNRSDFPIVVTPGTAYSSTHSAEKNYASPPVPVEMMHEQRPVELQAGAHQRHELA</sequence>
<dbReference type="Proteomes" id="UP001152049">
    <property type="component" value="Unassembled WGS sequence"/>
</dbReference>
<keyword evidence="4 6" id="KW-0472">Membrane</keyword>
<proteinExistence type="predicted"/>
<dbReference type="OrthoDB" id="4158815at2759"/>
<name>A0A9W8RRX4_9HYPO</name>
<dbReference type="SUPFAM" id="SSF50370">
    <property type="entry name" value="Ricin B-like lectins"/>
    <property type="match status" value="1"/>
</dbReference>
<dbReference type="GO" id="GO:0016020">
    <property type="term" value="C:membrane"/>
    <property type="evidence" value="ECO:0007669"/>
    <property type="project" value="UniProtKB-SubCell"/>
</dbReference>
<organism evidence="7 8">
    <name type="scientific">Fusarium torreyae</name>
    <dbReference type="NCBI Taxonomy" id="1237075"/>
    <lineage>
        <taxon>Eukaryota</taxon>
        <taxon>Fungi</taxon>
        <taxon>Dikarya</taxon>
        <taxon>Ascomycota</taxon>
        <taxon>Pezizomycotina</taxon>
        <taxon>Sordariomycetes</taxon>
        <taxon>Hypocreomycetidae</taxon>
        <taxon>Hypocreales</taxon>
        <taxon>Nectriaceae</taxon>
        <taxon>Fusarium</taxon>
    </lineage>
</organism>
<dbReference type="AlphaFoldDB" id="A0A9W8RRX4"/>
<keyword evidence="3 6" id="KW-1133">Transmembrane helix</keyword>
<evidence type="ECO:0008006" key="9">
    <source>
        <dbReference type="Google" id="ProtNLM"/>
    </source>
</evidence>
<accession>A0A9W8RRX4</accession>
<protein>
    <recommendedName>
        <fullName evidence="9">Ricin B lectin domain-containing protein</fullName>
    </recommendedName>
</protein>
<feature type="compositionally biased region" description="Polar residues" evidence="5">
    <location>
        <begin position="262"/>
        <end position="271"/>
    </location>
</feature>
<evidence type="ECO:0000313" key="8">
    <source>
        <dbReference type="Proteomes" id="UP001152049"/>
    </source>
</evidence>
<reference evidence="7" key="1">
    <citation type="submission" date="2022-09" db="EMBL/GenBank/DDBJ databases">
        <title>Fusarium specimens isolated from Avocado Roots.</title>
        <authorList>
            <person name="Stajich J."/>
            <person name="Roper C."/>
            <person name="Heimlech-Rivalta G."/>
        </authorList>
    </citation>
    <scope>NUCLEOTIDE SEQUENCE</scope>
    <source>
        <strain evidence="7">CF00136</strain>
    </source>
</reference>
<dbReference type="InterPro" id="IPR035992">
    <property type="entry name" value="Ricin_B-like_lectins"/>
</dbReference>
<evidence type="ECO:0000256" key="5">
    <source>
        <dbReference type="SAM" id="MobiDB-lite"/>
    </source>
</evidence>
<feature type="region of interest" description="Disordered" evidence="5">
    <location>
        <begin position="260"/>
        <end position="327"/>
    </location>
</feature>
<keyword evidence="2 6" id="KW-0812">Transmembrane</keyword>
<evidence type="ECO:0000256" key="1">
    <source>
        <dbReference type="ARBA" id="ARBA00004167"/>
    </source>
</evidence>
<comment type="caution">
    <text evidence="7">The sequence shown here is derived from an EMBL/GenBank/DDBJ whole genome shotgun (WGS) entry which is preliminary data.</text>
</comment>
<evidence type="ECO:0000313" key="7">
    <source>
        <dbReference type="EMBL" id="KAJ4251458.1"/>
    </source>
</evidence>
<dbReference type="EMBL" id="JAOQAZ010000028">
    <property type="protein sequence ID" value="KAJ4251458.1"/>
    <property type="molecule type" value="Genomic_DNA"/>
</dbReference>
<dbReference type="PANTHER" id="PTHR15549">
    <property type="entry name" value="PAIRED IMMUNOGLOBULIN-LIKE TYPE 2 RECEPTOR"/>
    <property type="match status" value="1"/>
</dbReference>
<dbReference type="CDD" id="cd12087">
    <property type="entry name" value="TM_EGFR-like"/>
    <property type="match status" value="1"/>
</dbReference>
<comment type="subcellular location">
    <subcellularLocation>
        <location evidence="1">Membrane</location>
        <topology evidence="1">Single-pass membrane protein</topology>
    </subcellularLocation>
</comment>
<keyword evidence="8" id="KW-1185">Reference proteome</keyword>
<feature type="region of interest" description="Disordered" evidence="5">
    <location>
        <begin position="194"/>
        <end position="226"/>
    </location>
</feature>
<evidence type="ECO:0000256" key="3">
    <source>
        <dbReference type="ARBA" id="ARBA00022989"/>
    </source>
</evidence>
<evidence type="ECO:0000256" key="2">
    <source>
        <dbReference type="ARBA" id="ARBA00022692"/>
    </source>
</evidence>
<dbReference type="InterPro" id="IPR051694">
    <property type="entry name" value="Immunoregulatory_rcpt-like"/>
</dbReference>
<dbReference type="GO" id="GO:0071944">
    <property type="term" value="C:cell periphery"/>
    <property type="evidence" value="ECO:0007669"/>
    <property type="project" value="UniProtKB-ARBA"/>
</dbReference>
<evidence type="ECO:0000256" key="4">
    <source>
        <dbReference type="ARBA" id="ARBA00023136"/>
    </source>
</evidence>
<gene>
    <name evidence="7" type="ORF">NW762_011441</name>
</gene>
<evidence type="ECO:0000256" key="6">
    <source>
        <dbReference type="SAM" id="Phobius"/>
    </source>
</evidence>